<protein>
    <submittedName>
        <fullName evidence="2">Uncharacterized protein</fullName>
    </submittedName>
</protein>
<evidence type="ECO:0000256" key="1">
    <source>
        <dbReference type="SAM" id="MobiDB-lite"/>
    </source>
</evidence>
<gene>
    <name evidence="2" type="ORF">L227DRAFT_545040</name>
</gene>
<reference evidence="2" key="1">
    <citation type="journal article" date="2018" name="Genome Biol. Evol.">
        <title>Genomics and development of Lentinus tigrinus, a white-rot wood-decaying mushroom with dimorphic fruiting bodies.</title>
        <authorList>
            <person name="Wu B."/>
            <person name="Xu Z."/>
            <person name="Knudson A."/>
            <person name="Carlson A."/>
            <person name="Chen N."/>
            <person name="Kovaka S."/>
            <person name="LaButti K."/>
            <person name="Lipzen A."/>
            <person name="Pennachio C."/>
            <person name="Riley R."/>
            <person name="Schakwitz W."/>
            <person name="Umezawa K."/>
            <person name="Ohm R.A."/>
            <person name="Grigoriev I.V."/>
            <person name="Nagy L.G."/>
            <person name="Gibbons J."/>
            <person name="Hibbett D."/>
        </authorList>
    </citation>
    <scope>NUCLEOTIDE SEQUENCE [LARGE SCALE GENOMIC DNA]</scope>
    <source>
        <strain evidence="2">ALCF2SS1-6</strain>
    </source>
</reference>
<dbReference type="OrthoDB" id="5429442at2759"/>
<dbReference type="AlphaFoldDB" id="A0A5C2SGX1"/>
<feature type="region of interest" description="Disordered" evidence="1">
    <location>
        <begin position="942"/>
        <end position="1035"/>
    </location>
</feature>
<accession>A0A5C2SGX1</accession>
<sequence>MCSDENSAPHAVRYLNAQLAVLHENAKRCLDEHDQARTDDNRRFHVLAEFAVQKPGTCDTAFRATFNKPELEFVCDHDAILHLTLASSQLLSDGLRPGGRSGHDTSLPSDLRLTYRVAFQARKVVGNDLNIGDYGNTIELVILDLKNAIFLSADPEITAGRDSLLRYMAEYLELLRSSGNHVLYSLPRFDQHGIATTFMDYSLMGATHYWVGDIHGVTIEQINSYMSSIWLKASMLAYGGLSQGTDWCSRSLAEISTSAMGPGLGSAYGKFRMKLGPPRVDIICPREVIICFNIDELEFFATDDFCIPPDKAYKEWKIALVVNVLYTSEVDGQMVKIALDLSHARYHDAASDFAGFEDDDELASEYWRLLIAFFVEQYLQILESAGYHVIYSRDTRWEAVSKLTNTVHEDSEGGWRSLELADTSGASSRETLQRAKMFGFDQVVAISQNSINAQFSTLCSNLQSIFHRWNYEGYFGASFKPLSIRLLSGNRAIVWVHLQGGHMKTLRDWVPWDGSINYDFGEWRLAFEMDLRMCTQDELERVAPEASKKLSAYERHGNRPDRDLKHICLDLRNAEYLHDYSTFGDMSGGGDNRSSILKLQAVVYYLTQHYFPAICKEAQNVVSSVPIWKAGDSLPSYALTSVAFHVYSKVEVTRYNWAHVPAGSEPAVVVFGMTGFRPLPSGRLDYSTGWIVQGNKGFSHGTISISKRVFIEERLLTLLSRVNALTTLIPTTPDVFQAFHGLRLQPWAEHDKRKDHPSKWELQPSDSDGSLKYLWEHCEEWRYNLKGSSDMLSAAHGISCVTRNYVELPTAVKHGALRIKIGGKVDLTLTLQTTQLYSATSSVNWSTHITVQTIGSGIKVNTLGSHDPVFSKAEFSDGSMSMFRNPVDMLREAFPAKVDLDELVQEISAFEGAWQYYYPLANAYSLTSPVFNNDGDLLFELRRHGPTNPRMPMSPSSVHNGRSSPIPRRIGRSRTPVGNTRSPGARSPSTPRSPSRPAALRLQAASPTTHTSRGEFGGTGAPVARPSLNVDLGSG</sequence>
<evidence type="ECO:0000313" key="3">
    <source>
        <dbReference type="Proteomes" id="UP000313359"/>
    </source>
</evidence>
<feature type="compositionally biased region" description="Low complexity" evidence="1">
    <location>
        <begin position="980"/>
        <end position="1002"/>
    </location>
</feature>
<dbReference type="EMBL" id="ML122259">
    <property type="protein sequence ID" value="RPD62454.1"/>
    <property type="molecule type" value="Genomic_DNA"/>
</dbReference>
<organism evidence="2 3">
    <name type="scientific">Lentinus tigrinus ALCF2SS1-6</name>
    <dbReference type="NCBI Taxonomy" id="1328759"/>
    <lineage>
        <taxon>Eukaryota</taxon>
        <taxon>Fungi</taxon>
        <taxon>Dikarya</taxon>
        <taxon>Basidiomycota</taxon>
        <taxon>Agaricomycotina</taxon>
        <taxon>Agaricomycetes</taxon>
        <taxon>Polyporales</taxon>
        <taxon>Polyporaceae</taxon>
        <taxon>Lentinus</taxon>
    </lineage>
</organism>
<dbReference type="Proteomes" id="UP000313359">
    <property type="component" value="Unassembled WGS sequence"/>
</dbReference>
<keyword evidence="3" id="KW-1185">Reference proteome</keyword>
<proteinExistence type="predicted"/>
<name>A0A5C2SGX1_9APHY</name>
<dbReference type="STRING" id="1328759.A0A5C2SGX1"/>
<evidence type="ECO:0000313" key="2">
    <source>
        <dbReference type="EMBL" id="RPD62454.1"/>
    </source>
</evidence>